<evidence type="ECO:0000313" key="3">
    <source>
        <dbReference type="Proteomes" id="UP000295117"/>
    </source>
</evidence>
<feature type="compositionally biased region" description="Polar residues" evidence="1">
    <location>
        <begin position="1"/>
        <end position="14"/>
    </location>
</feature>
<dbReference type="AlphaFoldDB" id="A0A4R8S0S1"/>
<reference evidence="2 3" key="1">
    <citation type="journal article" date="2019" name="Sci. Rep.">
        <title>Extended insight into the Mycobacterium chelonae-abscessus complex through whole genome sequencing of Mycobacterium salmoniphilum outbreak and Mycobacterium salmoniphilum-like strains.</title>
        <authorList>
            <person name="Behra P.R.K."/>
            <person name="Das S."/>
            <person name="Pettersson B.M.F."/>
            <person name="Shirreff L."/>
            <person name="DuCote T."/>
            <person name="Jacobsson K.G."/>
            <person name="Ennis D.G."/>
            <person name="Kirsebom L.A."/>
        </authorList>
    </citation>
    <scope>NUCLEOTIDE SEQUENCE [LARGE SCALE GENOMIC DNA]</scope>
    <source>
        <strain evidence="2 3">DE 4585</strain>
    </source>
</reference>
<evidence type="ECO:0000256" key="1">
    <source>
        <dbReference type="SAM" id="MobiDB-lite"/>
    </source>
</evidence>
<sequence length="332" mass="35725">MLLVSSCSPESTQGEAVKAGDTSQSSGPLPSYRERVSPETRRELDYSANLRKIDPCSLVDLNAAARLGKVKYVGTDSALSDCLIEFDVPKTGADSDAVPGLPQSISVGTRAQDDGNGPRLMTDEGMCHGWVATGQQRRFGAELLGYVLVMSGFQSVRSMRPGCEELSLVIDASRPLISHPGERSASQKLAQAKLPRLDPCGALDVVTAGQKIEVLSAETPYECDFRNAGDYSNQSRFDISFWNAKLAQTPHPADLDPKYTKIRGALSIVEQSAYQCTVNSYVGLDDPTVGRDETSALPQWVDVIKVTGKPESGCTKVVSVATEAVRQYQEAS</sequence>
<evidence type="ECO:0000313" key="2">
    <source>
        <dbReference type="EMBL" id="TDZ82134.1"/>
    </source>
</evidence>
<organism evidence="2 3">
    <name type="scientific">Mycobacteroides salmoniphilum</name>
    <dbReference type="NCBI Taxonomy" id="404941"/>
    <lineage>
        <taxon>Bacteria</taxon>
        <taxon>Bacillati</taxon>
        <taxon>Actinomycetota</taxon>
        <taxon>Actinomycetes</taxon>
        <taxon>Mycobacteriales</taxon>
        <taxon>Mycobacteriaceae</taxon>
        <taxon>Mycobacteroides</taxon>
    </lineage>
</organism>
<dbReference type="EMBL" id="PECH01000007">
    <property type="protein sequence ID" value="TDZ82134.1"/>
    <property type="molecule type" value="Genomic_DNA"/>
</dbReference>
<feature type="region of interest" description="Disordered" evidence="1">
    <location>
        <begin position="1"/>
        <end position="40"/>
    </location>
</feature>
<protein>
    <recommendedName>
        <fullName evidence="4">DUF3558 domain-containing protein</fullName>
    </recommendedName>
</protein>
<comment type="caution">
    <text evidence="2">The sequence shown here is derived from an EMBL/GenBank/DDBJ whole genome shotgun (WGS) entry which is preliminary data.</text>
</comment>
<dbReference type="Proteomes" id="UP000295117">
    <property type="component" value="Unassembled WGS sequence"/>
</dbReference>
<accession>A0A4R8S0S1</accession>
<feature type="region of interest" description="Disordered" evidence="1">
    <location>
        <begin position="95"/>
        <end position="116"/>
    </location>
</feature>
<name>A0A4R8S0S1_9MYCO</name>
<evidence type="ECO:0008006" key="4">
    <source>
        <dbReference type="Google" id="ProtNLM"/>
    </source>
</evidence>
<proteinExistence type="predicted"/>
<gene>
    <name evidence="2" type="ORF">DE4585_02666</name>
</gene>